<keyword evidence="3" id="KW-1185">Reference proteome</keyword>
<name>A0A4Q2DTA5_9AGAR</name>
<comment type="caution">
    <text evidence="2">The sequence shown here is derived from an EMBL/GenBank/DDBJ whole genome shotgun (WGS) entry which is preliminary data.</text>
</comment>
<sequence>MENLRRRVPFKQSEDELEDQERILDEQEQETVVEKLRTANAHANTQYQFMIQVLLGLSMVAQIFYLFTPSKRTPLENIFPVSSPSDSPLPLSTILTLIYIGVHVNLLLLCRSPLFNLFFIELVKPLPFDLTYALSAVGPALSLFLQKPWQTTVWWCFNPLIVFITQTVVEAIEAGNNSVAELEGMRYTAPGA</sequence>
<protein>
    <submittedName>
        <fullName evidence="2">Uncharacterized protein</fullName>
    </submittedName>
</protein>
<keyword evidence="1" id="KW-0812">Transmembrane</keyword>
<evidence type="ECO:0000313" key="2">
    <source>
        <dbReference type="EMBL" id="RXW22502.1"/>
    </source>
</evidence>
<evidence type="ECO:0000256" key="1">
    <source>
        <dbReference type="SAM" id="Phobius"/>
    </source>
</evidence>
<feature type="transmembrane region" description="Helical" evidence="1">
    <location>
        <begin position="49"/>
        <end position="68"/>
    </location>
</feature>
<keyword evidence="1" id="KW-1133">Transmembrane helix</keyword>
<evidence type="ECO:0000313" key="3">
    <source>
        <dbReference type="Proteomes" id="UP000290288"/>
    </source>
</evidence>
<organism evidence="2 3">
    <name type="scientific">Candolleomyces aberdarensis</name>
    <dbReference type="NCBI Taxonomy" id="2316362"/>
    <lineage>
        <taxon>Eukaryota</taxon>
        <taxon>Fungi</taxon>
        <taxon>Dikarya</taxon>
        <taxon>Basidiomycota</taxon>
        <taxon>Agaricomycotina</taxon>
        <taxon>Agaricomycetes</taxon>
        <taxon>Agaricomycetidae</taxon>
        <taxon>Agaricales</taxon>
        <taxon>Agaricineae</taxon>
        <taxon>Psathyrellaceae</taxon>
        <taxon>Candolleomyces</taxon>
    </lineage>
</organism>
<keyword evidence="1" id="KW-0472">Membrane</keyword>
<dbReference type="Proteomes" id="UP000290288">
    <property type="component" value="Unassembled WGS sequence"/>
</dbReference>
<dbReference type="EMBL" id="SDEE01000070">
    <property type="protein sequence ID" value="RXW22502.1"/>
    <property type="molecule type" value="Genomic_DNA"/>
</dbReference>
<accession>A0A4Q2DTA5</accession>
<feature type="transmembrane region" description="Helical" evidence="1">
    <location>
        <begin position="88"/>
        <end position="110"/>
    </location>
</feature>
<reference evidence="2 3" key="1">
    <citation type="submission" date="2019-01" db="EMBL/GenBank/DDBJ databases">
        <title>Draft genome sequence of Psathyrella aberdarensis IHI B618.</title>
        <authorList>
            <person name="Buettner E."/>
            <person name="Kellner H."/>
        </authorList>
    </citation>
    <scope>NUCLEOTIDE SEQUENCE [LARGE SCALE GENOMIC DNA]</scope>
    <source>
        <strain evidence="2 3">IHI B618</strain>
    </source>
</reference>
<gene>
    <name evidence="2" type="ORF">EST38_g3369</name>
</gene>
<dbReference type="OrthoDB" id="3358048at2759"/>
<proteinExistence type="predicted"/>
<dbReference type="AlphaFoldDB" id="A0A4Q2DTA5"/>